<feature type="compositionally biased region" description="Basic and acidic residues" evidence="1">
    <location>
        <begin position="28"/>
        <end position="41"/>
    </location>
</feature>
<evidence type="ECO:0000313" key="3">
    <source>
        <dbReference type="Proteomes" id="UP000645217"/>
    </source>
</evidence>
<organism evidence="2 3">
    <name type="scientific">Sphaerisporangium melleum</name>
    <dbReference type="NCBI Taxonomy" id="321316"/>
    <lineage>
        <taxon>Bacteria</taxon>
        <taxon>Bacillati</taxon>
        <taxon>Actinomycetota</taxon>
        <taxon>Actinomycetes</taxon>
        <taxon>Streptosporangiales</taxon>
        <taxon>Streptosporangiaceae</taxon>
        <taxon>Sphaerisporangium</taxon>
    </lineage>
</organism>
<reference evidence="2" key="1">
    <citation type="journal article" date="2014" name="Int. J. Syst. Evol. Microbiol.">
        <title>Complete genome sequence of Corynebacterium casei LMG S-19264T (=DSM 44701T), isolated from a smear-ripened cheese.</title>
        <authorList>
            <consortium name="US DOE Joint Genome Institute (JGI-PGF)"/>
            <person name="Walter F."/>
            <person name="Albersmeier A."/>
            <person name="Kalinowski J."/>
            <person name="Ruckert C."/>
        </authorList>
    </citation>
    <scope>NUCLEOTIDE SEQUENCE</scope>
    <source>
        <strain evidence="2">JCM 13064</strain>
    </source>
</reference>
<feature type="region of interest" description="Disordered" evidence="1">
    <location>
        <begin position="1"/>
        <end position="58"/>
    </location>
</feature>
<gene>
    <name evidence="2" type="ORF">GCM10007964_20340</name>
</gene>
<dbReference type="Proteomes" id="UP000645217">
    <property type="component" value="Unassembled WGS sequence"/>
</dbReference>
<evidence type="ECO:0000256" key="1">
    <source>
        <dbReference type="SAM" id="MobiDB-lite"/>
    </source>
</evidence>
<keyword evidence="3" id="KW-1185">Reference proteome</keyword>
<name>A0A917QYW7_9ACTN</name>
<accession>A0A917QYW7</accession>
<sequence length="58" mass="6474">MVNTLAHRIIRNHRARPAPHPTPGASARPDDALGRRTDRGAPPRTRLPAVRWHDAARL</sequence>
<dbReference type="AlphaFoldDB" id="A0A917QYW7"/>
<proteinExistence type="predicted"/>
<evidence type="ECO:0000313" key="2">
    <source>
        <dbReference type="EMBL" id="GGK77479.1"/>
    </source>
</evidence>
<protein>
    <submittedName>
        <fullName evidence="2">Uncharacterized protein</fullName>
    </submittedName>
</protein>
<comment type="caution">
    <text evidence="2">The sequence shown here is derived from an EMBL/GenBank/DDBJ whole genome shotgun (WGS) entry which is preliminary data.</text>
</comment>
<dbReference type="EMBL" id="BMNT01000009">
    <property type="protein sequence ID" value="GGK77479.1"/>
    <property type="molecule type" value="Genomic_DNA"/>
</dbReference>
<reference evidence="2" key="2">
    <citation type="submission" date="2020-09" db="EMBL/GenBank/DDBJ databases">
        <authorList>
            <person name="Sun Q."/>
            <person name="Ohkuma M."/>
        </authorList>
    </citation>
    <scope>NUCLEOTIDE SEQUENCE</scope>
    <source>
        <strain evidence="2">JCM 13064</strain>
    </source>
</reference>
<feature type="compositionally biased region" description="Basic residues" evidence="1">
    <location>
        <begin position="8"/>
        <end position="17"/>
    </location>
</feature>